<organism evidence="2 3">
    <name type="scientific">Lachnobacterium bovis DSM 14045</name>
    <dbReference type="NCBI Taxonomy" id="1122142"/>
    <lineage>
        <taxon>Bacteria</taxon>
        <taxon>Bacillati</taxon>
        <taxon>Bacillota</taxon>
        <taxon>Clostridia</taxon>
        <taxon>Lachnospirales</taxon>
        <taxon>Lachnospiraceae</taxon>
        <taxon>Lachnobacterium</taxon>
    </lineage>
</organism>
<dbReference type="Pfam" id="PF20462">
    <property type="entry name" value="DUF6715"/>
    <property type="match status" value="1"/>
</dbReference>
<protein>
    <submittedName>
        <fullName evidence="2">Uncharacterized protein</fullName>
    </submittedName>
</protein>
<keyword evidence="1" id="KW-0472">Membrane</keyword>
<reference evidence="2 3" key="1">
    <citation type="submission" date="2016-10" db="EMBL/GenBank/DDBJ databases">
        <authorList>
            <person name="de Groot N.N."/>
        </authorList>
    </citation>
    <scope>NUCLEOTIDE SEQUENCE [LARGE SCALE GENOMIC DNA]</scope>
    <source>
        <strain evidence="2 3">DSM 14045</strain>
    </source>
</reference>
<accession>A0A1H3HE07</accession>
<keyword evidence="1" id="KW-0812">Transmembrane</keyword>
<dbReference type="OrthoDB" id="9795825at2"/>
<dbReference type="AlphaFoldDB" id="A0A1H3HE07"/>
<proteinExistence type="predicted"/>
<dbReference type="EMBL" id="FNPG01000008">
    <property type="protein sequence ID" value="SDY13702.1"/>
    <property type="molecule type" value="Genomic_DNA"/>
</dbReference>
<dbReference type="STRING" id="1122142.SAMN02910414_00847"/>
<evidence type="ECO:0000256" key="1">
    <source>
        <dbReference type="SAM" id="Phobius"/>
    </source>
</evidence>
<name>A0A1H3HE07_9FIRM</name>
<keyword evidence="1" id="KW-1133">Transmembrane helix</keyword>
<evidence type="ECO:0000313" key="2">
    <source>
        <dbReference type="EMBL" id="SDY13702.1"/>
    </source>
</evidence>
<dbReference type="Proteomes" id="UP000183918">
    <property type="component" value="Unassembled WGS sequence"/>
</dbReference>
<evidence type="ECO:0000313" key="3">
    <source>
        <dbReference type="Proteomes" id="UP000183918"/>
    </source>
</evidence>
<keyword evidence="3" id="KW-1185">Reference proteome</keyword>
<dbReference type="RefSeq" id="WP_074716405.1">
    <property type="nucleotide sequence ID" value="NZ_FNPG01000008.1"/>
</dbReference>
<sequence length="193" mass="22517">MKKTVGWIIAAVLVVAIVCGAFFGLSKNKNDDVEKSVNLTKIDEVINKDLQKQYPKTPREVVKHYNKILECYYNENPTKSQVKKLCKKSLELFDDDLKKKNPLDTYYSSIRSDIKKYKDESRTIKQSTVCSSNDVMYKEDKGEEIAYVDASYFMKEGKGFAKTFQTYVLRKDKNNQWKILVWYKIDKSSTIQE</sequence>
<gene>
    <name evidence="2" type="ORF">SAMN02910414_00847</name>
</gene>
<dbReference type="InterPro" id="IPR046563">
    <property type="entry name" value="DUF6715"/>
</dbReference>
<feature type="transmembrane region" description="Helical" evidence="1">
    <location>
        <begin position="6"/>
        <end position="25"/>
    </location>
</feature>